<feature type="non-terminal residue" evidence="1">
    <location>
        <position position="1"/>
    </location>
</feature>
<sequence>LSAVSLPLAKIIPIINGQINTICSEIPSHFVQVKEFAANVYETFSTPQELQK</sequence>
<comment type="caution">
    <text evidence="1">The sequence shown here is derived from an EMBL/GenBank/DDBJ whole genome shotgun (WGS) entry which is preliminary data.</text>
</comment>
<gene>
    <name evidence="1" type="primary">PEX3_1</name>
    <name evidence="1" type="ORF">GOODEAATRI_025561</name>
</gene>
<dbReference type="EMBL" id="JAHRIO010092985">
    <property type="protein sequence ID" value="MEQ2189462.1"/>
    <property type="molecule type" value="Genomic_DNA"/>
</dbReference>
<name>A0ABV0Q1N6_9TELE</name>
<reference evidence="1 2" key="1">
    <citation type="submission" date="2021-06" db="EMBL/GenBank/DDBJ databases">
        <authorList>
            <person name="Palmer J.M."/>
        </authorList>
    </citation>
    <scope>NUCLEOTIDE SEQUENCE [LARGE SCALE GENOMIC DNA]</scope>
    <source>
        <strain evidence="1 2">GA_2019</strain>
        <tissue evidence="1">Muscle</tissue>
    </source>
</reference>
<evidence type="ECO:0000313" key="2">
    <source>
        <dbReference type="Proteomes" id="UP001476798"/>
    </source>
</evidence>
<organism evidence="1 2">
    <name type="scientific">Goodea atripinnis</name>
    <dbReference type="NCBI Taxonomy" id="208336"/>
    <lineage>
        <taxon>Eukaryota</taxon>
        <taxon>Metazoa</taxon>
        <taxon>Chordata</taxon>
        <taxon>Craniata</taxon>
        <taxon>Vertebrata</taxon>
        <taxon>Euteleostomi</taxon>
        <taxon>Actinopterygii</taxon>
        <taxon>Neopterygii</taxon>
        <taxon>Teleostei</taxon>
        <taxon>Neoteleostei</taxon>
        <taxon>Acanthomorphata</taxon>
        <taxon>Ovalentaria</taxon>
        <taxon>Atherinomorphae</taxon>
        <taxon>Cyprinodontiformes</taxon>
        <taxon>Goodeidae</taxon>
        <taxon>Goodea</taxon>
    </lineage>
</organism>
<dbReference type="Proteomes" id="UP001476798">
    <property type="component" value="Unassembled WGS sequence"/>
</dbReference>
<evidence type="ECO:0000313" key="1">
    <source>
        <dbReference type="EMBL" id="MEQ2189462.1"/>
    </source>
</evidence>
<protein>
    <submittedName>
        <fullName evidence="1">Peroxin</fullName>
    </submittedName>
</protein>
<accession>A0ABV0Q1N6</accession>
<proteinExistence type="predicted"/>
<keyword evidence="2" id="KW-1185">Reference proteome</keyword>